<dbReference type="InterPro" id="IPR012340">
    <property type="entry name" value="NA-bd_OB-fold"/>
</dbReference>
<evidence type="ECO:0000256" key="1">
    <source>
        <dbReference type="ARBA" id="ARBA00004141"/>
    </source>
</evidence>
<dbReference type="GO" id="GO:0005886">
    <property type="term" value="C:plasma membrane"/>
    <property type="evidence" value="ECO:0007669"/>
    <property type="project" value="TreeGrafter"/>
</dbReference>
<dbReference type="Pfam" id="PF01957">
    <property type="entry name" value="NfeD"/>
    <property type="match status" value="1"/>
</dbReference>
<dbReference type="RefSeq" id="WP_210534954.1">
    <property type="nucleotide sequence ID" value="NZ_JAGKTC010000001.1"/>
</dbReference>
<name>A0A941AUF0_9GAMM</name>
<feature type="transmembrane region" description="Helical" evidence="5">
    <location>
        <begin position="49"/>
        <end position="70"/>
    </location>
</feature>
<dbReference type="InterPro" id="IPR052165">
    <property type="entry name" value="Membrane_assoc_protease"/>
</dbReference>
<gene>
    <name evidence="7" type="ORF">J5837_01520</name>
</gene>
<evidence type="ECO:0000256" key="3">
    <source>
        <dbReference type="ARBA" id="ARBA00022989"/>
    </source>
</evidence>
<accession>A0A941AUF0</accession>
<dbReference type="Gene3D" id="2.40.50.140">
    <property type="entry name" value="Nucleic acid-binding proteins"/>
    <property type="match status" value="1"/>
</dbReference>
<organism evidence="7 8">
    <name type="scientific">Pseudoxanthomonas helianthi</name>
    <dbReference type="NCBI Taxonomy" id="1453541"/>
    <lineage>
        <taxon>Bacteria</taxon>
        <taxon>Pseudomonadati</taxon>
        <taxon>Pseudomonadota</taxon>
        <taxon>Gammaproteobacteria</taxon>
        <taxon>Lysobacterales</taxon>
        <taxon>Lysobacteraceae</taxon>
        <taxon>Pseudoxanthomonas</taxon>
    </lineage>
</organism>
<feature type="domain" description="NfeD-like C-terminal" evidence="6">
    <location>
        <begin position="88"/>
        <end position="141"/>
    </location>
</feature>
<reference evidence="7" key="2">
    <citation type="submission" date="2021-03" db="EMBL/GenBank/DDBJ databases">
        <authorList>
            <person name="Cao W."/>
        </authorList>
    </citation>
    <scope>NUCLEOTIDE SEQUENCE</scope>
    <source>
        <strain evidence="7">110414</strain>
    </source>
</reference>
<evidence type="ECO:0000256" key="4">
    <source>
        <dbReference type="ARBA" id="ARBA00023136"/>
    </source>
</evidence>
<protein>
    <submittedName>
        <fullName evidence="7">NfeD family protein</fullName>
    </submittedName>
</protein>
<comment type="caution">
    <text evidence="7">The sequence shown here is derived from an EMBL/GenBank/DDBJ whole genome shotgun (WGS) entry which is preliminary data.</text>
</comment>
<dbReference type="AlphaFoldDB" id="A0A941AUF0"/>
<keyword evidence="2 5" id="KW-0812">Transmembrane</keyword>
<proteinExistence type="predicted"/>
<dbReference type="Proteomes" id="UP000673447">
    <property type="component" value="Unassembled WGS sequence"/>
</dbReference>
<comment type="subcellular location">
    <subcellularLocation>
        <location evidence="1">Membrane</location>
        <topology evidence="1">Multi-pass membrane protein</topology>
    </subcellularLocation>
</comment>
<dbReference type="InterPro" id="IPR002810">
    <property type="entry name" value="NfeD-like_C"/>
</dbReference>
<evidence type="ECO:0000256" key="5">
    <source>
        <dbReference type="SAM" id="Phobius"/>
    </source>
</evidence>
<keyword evidence="3 5" id="KW-1133">Transmembrane helix</keyword>
<evidence type="ECO:0000256" key="2">
    <source>
        <dbReference type="ARBA" id="ARBA00022692"/>
    </source>
</evidence>
<evidence type="ECO:0000313" key="7">
    <source>
        <dbReference type="EMBL" id="MBP3983088.1"/>
    </source>
</evidence>
<keyword evidence="8" id="KW-1185">Reference proteome</keyword>
<evidence type="ECO:0000313" key="8">
    <source>
        <dbReference type="Proteomes" id="UP000673447"/>
    </source>
</evidence>
<reference evidence="7" key="1">
    <citation type="journal article" date="2016" name="Int. J. Syst. Evol. Microbiol.">
        <title>Pseudoxanthomonas helianthi sp. nov., isolated from roots of Jerusalem artichoke (Helianthus tuberosus).</title>
        <authorList>
            <person name="Kittiwongwattana C."/>
            <person name="Thawai C."/>
        </authorList>
    </citation>
    <scope>NUCLEOTIDE SEQUENCE</scope>
    <source>
        <strain evidence="7">110414</strain>
    </source>
</reference>
<dbReference type="PANTHER" id="PTHR33507">
    <property type="entry name" value="INNER MEMBRANE PROTEIN YBBJ"/>
    <property type="match status" value="1"/>
</dbReference>
<evidence type="ECO:0000259" key="6">
    <source>
        <dbReference type="Pfam" id="PF01957"/>
    </source>
</evidence>
<sequence length="143" mass="15277">MSLKFALWGALALVLFAAEAMAPGAFMLWFGFAAAAMALVVLALPGLGWLVQAVLFSLFSLVSVGVYLKWFRGKGRGSDRPLLNQRANSLVGQVVKLEQGIERGRGRVQIADAFWTVEGPDLPAGTAVRIVATDGMTLKVQEA</sequence>
<dbReference type="EMBL" id="JAGKTC010000001">
    <property type="protein sequence ID" value="MBP3983088.1"/>
    <property type="molecule type" value="Genomic_DNA"/>
</dbReference>
<keyword evidence="4 5" id="KW-0472">Membrane</keyword>
<dbReference type="PANTHER" id="PTHR33507:SF3">
    <property type="entry name" value="INNER MEMBRANE PROTEIN YBBJ"/>
    <property type="match status" value="1"/>
</dbReference>